<evidence type="ECO:0000256" key="4">
    <source>
        <dbReference type="ARBA" id="ARBA00022787"/>
    </source>
</evidence>
<evidence type="ECO:0000256" key="2">
    <source>
        <dbReference type="ARBA" id="ARBA00008969"/>
    </source>
</evidence>
<dbReference type="PANTHER" id="PTHR21508:SF3">
    <property type="entry name" value="MITOGUARDIN 1"/>
    <property type="match status" value="1"/>
</dbReference>
<dbReference type="GO" id="GO:0005741">
    <property type="term" value="C:mitochondrial outer membrane"/>
    <property type="evidence" value="ECO:0007669"/>
    <property type="project" value="UniProtKB-SubCell"/>
</dbReference>
<evidence type="ECO:0000256" key="1">
    <source>
        <dbReference type="ARBA" id="ARBA00004294"/>
    </source>
</evidence>
<evidence type="ECO:0000313" key="10">
    <source>
        <dbReference type="Proteomes" id="UP000250572"/>
    </source>
</evidence>
<protein>
    <recommendedName>
        <fullName evidence="11">Mitoguardin 1</fullName>
    </recommendedName>
</protein>
<keyword evidence="5" id="KW-1133">Transmembrane helix</keyword>
<name>A0A315W241_GAMAF</name>
<comment type="subcellular location">
    <subcellularLocation>
        <location evidence="1">Mitochondrion outer membrane</location>
    </subcellularLocation>
</comment>
<evidence type="ECO:0000256" key="7">
    <source>
        <dbReference type="ARBA" id="ARBA00023136"/>
    </source>
</evidence>
<proteinExistence type="inferred from homology"/>
<dbReference type="GO" id="GO:0008053">
    <property type="term" value="P:mitochondrial fusion"/>
    <property type="evidence" value="ECO:0007669"/>
    <property type="project" value="InterPro"/>
</dbReference>
<evidence type="ECO:0000256" key="3">
    <source>
        <dbReference type="ARBA" id="ARBA00022692"/>
    </source>
</evidence>
<keyword evidence="6" id="KW-0496">Mitochondrion</keyword>
<dbReference type="AlphaFoldDB" id="A0A315W241"/>
<reference evidence="9 10" key="1">
    <citation type="journal article" date="2018" name="G3 (Bethesda)">
        <title>A High-Quality Reference Genome for the Invasive Mosquitofish Gambusia affinis Using a Chicago Library.</title>
        <authorList>
            <person name="Hoffberg S.L."/>
            <person name="Troendle N.J."/>
            <person name="Glenn T.C."/>
            <person name="Mahmud O."/>
            <person name="Louha S."/>
            <person name="Chalopin D."/>
            <person name="Bennetzen J.L."/>
            <person name="Mauricio R."/>
        </authorList>
    </citation>
    <scope>NUCLEOTIDE SEQUENCE [LARGE SCALE GENOMIC DNA]</scope>
    <source>
        <strain evidence="9">NE01/NJP1002.9</strain>
        <tissue evidence="9">Muscle</tissue>
    </source>
</reference>
<evidence type="ECO:0000256" key="8">
    <source>
        <dbReference type="SAM" id="MobiDB-lite"/>
    </source>
</evidence>
<evidence type="ECO:0000256" key="5">
    <source>
        <dbReference type="ARBA" id="ARBA00022989"/>
    </source>
</evidence>
<evidence type="ECO:0000313" key="9">
    <source>
        <dbReference type="EMBL" id="PWA30024.1"/>
    </source>
</evidence>
<dbReference type="Proteomes" id="UP000250572">
    <property type="component" value="Unassembled WGS sequence"/>
</dbReference>
<dbReference type="STRING" id="33528.ENSGAFP00000031106"/>
<evidence type="ECO:0000256" key="6">
    <source>
        <dbReference type="ARBA" id="ARBA00023128"/>
    </source>
</evidence>
<gene>
    <name evidence="9" type="ORF">CCH79_00009684</name>
</gene>
<comment type="caution">
    <text evidence="9">The sequence shown here is derived from an EMBL/GenBank/DDBJ whole genome shotgun (WGS) entry which is preliminary data.</text>
</comment>
<keyword evidence="10" id="KW-1185">Reference proteome</keyword>
<comment type="similarity">
    <text evidence="2">Belongs to the mitoguardin family.</text>
</comment>
<sequence>MTHETLTSSQLSLKAAALRMVDLPLSVYSSLTQLSVSTSTKKLVAATTFGTISLLLLARRFQRRKGRKKGQSPQWDQVEFEFVSPTAAENDNTSQNISVTFSSKNSCSAGSGLVLTTRDYRKLSGSLMSLASVKSMNSSSSSTCANESIGWDGGTDADVCSVVNLSITTPENLYLMGMDLFEEALQHWEEALTFRTRQGDDDVSCKSVKTGAGDAIAEQSMEDVISAEFIHRLKSLLQRAYRLQGEFEGVLGMSEPSSRSSSSQDQTADLLAREELDDVCLRDSISIASNDSFVSAAELSEHRDLRNTFPLGHHPFYEEALQMAEEGKISCRVLRTEILECLGDLDFLAKLHCVRQACELILSDRATRMFLADTGKKILSSIVVKAQKNPKRFEEVFEELIVFLEHSDHWEDTELELASRGVRHLNFYDVVLDFILMDSFEDLENPPISIQNVINNRWLNNSFKETAVASSCWSVLKQKRQHMKVSNGFIAHFYAVCEQISPVLAWGFLGPKSSLHEFCCFFKDQVLHFLKDVFDLDKVRYSSVEMLAEDMLHLLHRRSDLLLAYLGADALRPLSGCSGPQVQLVPSALLEAQILIRGVPEGLVALHPSTEGFRCRSRQPAGGSTRPRRRCSPAGLQAERPALPPLEQPAGCKVPLERLGVLVVPEDHADLAHHVDLGDHPGLHGWDCKGEFLQATRGPHVPVALPTTTSPAPSVSRRASSLDAPQQVRDDLCCMLGLVWRAHDLCYPVRRGAIIWNKGTGISFSGYSDSVNNM</sequence>
<feature type="region of interest" description="Disordered" evidence="8">
    <location>
        <begin position="615"/>
        <end position="644"/>
    </location>
</feature>
<keyword evidence="7" id="KW-0472">Membrane</keyword>
<dbReference type="PANTHER" id="PTHR21508">
    <property type="entry name" value="MITOGUARDIN"/>
    <property type="match status" value="1"/>
</dbReference>
<keyword evidence="3" id="KW-0812">Transmembrane</keyword>
<accession>A0A315W241</accession>
<keyword evidence="4" id="KW-1000">Mitochondrion outer membrane</keyword>
<dbReference type="InterPro" id="IPR019392">
    <property type="entry name" value="Miga"/>
</dbReference>
<dbReference type="Pfam" id="PF10265">
    <property type="entry name" value="Miga"/>
    <property type="match status" value="1"/>
</dbReference>
<organism evidence="9 10">
    <name type="scientific">Gambusia affinis</name>
    <name type="common">Western mosquitofish</name>
    <name type="synonym">Heterandria affinis</name>
    <dbReference type="NCBI Taxonomy" id="33528"/>
    <lineage>
        <taxon>Eukaryota</taxon>
        <taxon>Metazoa</taxon>
        <taxon>Chordata</taxon>
        <taxon>Craniata</taxon>
        <taxon>Vertebrata</taxon>
        <taxon>Euteleostomi</taxon>
        <taxon>Actinopterygii</taxon>
        <taxon>Neopterygii</taxon>
        <taxon>Teleostei</taxon>
        <taxon>Neoteleostei</taxon>
        <taxon>Acanthomorphata</taxon>
        <taxon>Ovalentaria</taxon>
        <taxon>Atherinomorphae</taxon>
        <taxon>Cyprinodontiformes</taxon>
        <taxon>Poeciliidae</taxon>
        <taxon>Poeciliinae</taxon>
        <taxon>Gambusia</taxon>
    </lineage>
</organism>
<dbReference type="EMBL" id="NHOQ01000466">
    <property type="protein sequence ID" value="PWA30024.1"/>
    <property type="molecule type" value="Genomic_DNA"/>
</dbReference>
<evidence type="ECO:0008006" key="11">
    <source>
        <dbReference type="Google" id="ProtNLM"/>
    </source>
</evidence>
<feature type="non-terminal residue" evidence="9">
    <location>
        <position position="774"/>
    </location>
</feature>